<evidence type="ECO:0000313" key="1">
    <source>
        <dbReference type="EMBL" id="KAI4589506.1"/>
    </source>
</evidence>
<dbReference type="Proteomes" id="UP001057279">
    <property type="component" value="Linkage Group LG01"/>
</dbReference>
<reference evidence="1" key="1">
    <citation type="submission" date="2022-03" db="EMBL/GenBank/DDBJ databases">
        <title>Genomic analyses of argali, domestic sheep and their hybrids provide insights into chromosomal evolution, heterosis and genetic basis of agronomic traits.</title>
        <authorList>
            <person name="Li M."/>
        </authorList>
    </citation>
    <scope>NUCLEOTIDE SEQUENCE</scope>
    <source>
        <strain evidence="1">F1 hybrid</strain>
    </source>
</reference>
<name>A0ACB9VJ67_9CETA</name>
<proteinExistence type="predicted"/>
<sequence>MNSLCQIHSVSRKIAEDVGKELERSASCHQQEMRFYEKKAQGSRVVAVALERKPKELRREQDCIRRLLKKEARCSESRKKLLSVCGELTSVCQIHNLSKKRAGDLSEELGTTAACHRQEVNPDYMSVFLNFTLRRKEGCANASDFSVMFSAHSPFPNPNLLPGFLEDVFDLDHVLGQCQDAVIVHKLMRGDILPNSGLSPPSQPKSVSSGESSQVKSIIFQYEPLSTYLRPLTSVTDAKHTLQASEDGGERPQKKEMSDLNSNVDFPESPEPSDQEIERAKQRVQEKEDLGGGPEPSMACKEPVLEDRVNRRRSRENLLTIFPLPELLRDWGDEGNPDIQDPKEELPGQITSLHAEEASLRCENSQLDSEIQLLRQKLQSLPDLHESHVMQIHRRLFKKEARCWQSKKKLLSVCGELNSVCQIRNLSKKRAGDLSEELKTTAACHRQEVRLWEERAQESWVAAERMERALSELTRENARLRQLLAQVEFNSQLSPRGLHVPAAPPTAPRGPQGSGEPLGHEAPPARGRVQP</sequence>
<protein>
    <submittedName>
        <fullName evidence="1">Uncharacterized protein</fullName>
    </submittedName>
</protein>
<gene>
    <name evidence="1" type="ORF">MJG53_000555</name>
</gene>
<comment type="caution">
    <text evidence="1">The sequence shown here is derived from an EMBL/GenBank/DDBJ whole genome shotgun (WGS) entry which is preliminary data.</text>
</comment>
<organism evidence="1 2">
    <name type="scientific">Ovis ammon polii x Ovis aries</name>
    <dbReference type="NCBI Taxonomy" id="2918886"/>
    <lineage>
        <taxon>Eukaryota</taxon>
        <taxon>Metazoa</taxon>
        <taxon>Chordata</taxon>
        <taxon>Craniata</taxon>
        <taxon>Vertebrata</taxon>
        <taxon>Euteleostomi</taxon>
        <taxon>Mammalia</taxon>
        <taxon>Eutheria</taxon>
        <taxon>Laurasiatheria</taxon>
        <taxon>Artiodactyla</taxon>
        <taxon>Ruminantia</taxon>
        <taxon>Pecora</taxon>
        <taxon>Bovidae</taxon>
        <taxon>Caprinae</taxon>
        <taxon>Ovis</taxon>
    </lineage>
</organism>
<dbReference type="EMBL" id="CM043026">
    <property type="protein sequence ID" value="KAI4589506.1"/>
    <property type="molecule type" value="Genomic_DNA"/>
</dbReference>
<accession>A0ACB9VJ67</accession>
<evidence type="ECO:0000313" key="2">
    <source>
        <dbReference type="Proteomes" id="UP001057279"/>
    </source>
</evidence>
<keyword evidence="2" id="KW-1185">Reference proteome</keyword>